<dbReference type="Pfam" id="PF13404">
    <property type="entry name" value="HTH_AsnC-type"/>
    <property type="match status" value="1"/>
</dbReference>
<evidence type="ECO:0000256" key="4">
    <source>
        <dbReference type="SAM" id="MobiDB-lite"/>
    </source>
</evidence>
<proteinExistence type="predicted"/>
<organism evidence="6 7">
    <name type="scientific">Sneathiella litorea</name>
    <dbReference type="NCBI Taxonomy" id="2606216"/>
    <lineage>
        <taxon>Bacteria</taxon>
        <taxon>Pseudomonadati</taxon>
        <taxon>Pseudomonadota</taxon>
        <taxon>Alphaproteobacteria</taxon>
        <taxon>Sneathiellales</taxon>
        <taxon>Sneathiellaceae</taxon>
        <taxon>Sneathiella</taxon>
    </lineage>
</organism>
<dbReference type="PANTHER" id="PTHR30154">
    <property type="entry name" value="LEUCINE-RESPONSIVE REGULATORY PROTEIN"/>
    <property type="match status" value="1"/>
</dbReference>
<dbReference type="Pfam" id="PF01037">
    <property type="entry name" value="AsnC_trans_reg"/>
    <property type="match status" value="1"/>
</dbReference>
<reference evidence="6 7" key="1">
    <citation type="submission" date="2019-12" db="EMBL/GenBank/DDBJ databases">
        <title>Snethiella sp. nov. sp. isolated from sea sand.</title>
        <authorList>
            <person name="Kim J."/>
            <person name="Jeong S.E."/>
            <person name="Jung H.S."/>
            <person name="Jeon C.O."/>
        </authorList>
    </citation>
    <scope>NUCLEOTIDE SEQUENCE [LARGE SCALE GENOMIC DNA]</scope>
    <source>
        <strain evidence="6 7">DP05</strain>
    </source>
</reference>
<dbReference type="PROSITE" id="PS50956">
    <property type="entry name" value="HTH_ASNC_2"/>
    <property type="match status" value="1"/>
</dbReference>
<accession>A0A6L8W5A9</accession>
<dbReference type="SMART" id="SM00344">
    <property type="entry name" value="HTH_ASNC"/>
    <property type="match status" value="1"/>
</dbReference>
<dbReference type="PRINTS" id="PR00033">
    <property type="entry name" value="HTHASNC"/>
</dbReference>
<dbReference type="AlphaFoldDB" id="A0A6L8W5A9"/>
<keyword evidence="7" id="KW-1185">Reference proteome</keyword>
<dbReference type="GO" id="GO:0043200">
    <property type="term" value="P:response to amino acid"/>
    <property type="evidence" value="ECO:0007669"/>
    <property type="project" value="TreeGrafter"/>
</dbReference>
<dbReference type="InterPro" id="IPR011008">
    <property type="entry name" value="Dimeric_a/b-barrel"/>
</dbReference>
<dbReference type="GO" id="GO:0006355">
    <property type="term" value="P:regulation of DNA-templated transcription"/>
    <property type="evidence" value="ECO:0007669"/>
    <property type="project" value="UniProtKB-ARBA"/>
</dbReference>
<dbReference type="GO" id="GO:0043565">
    <property type="term" value="F:sequence-specific DNA binding"/>
    <property type="evidence" value="ECO:0007669"/>
    <property type="project" value="InterPro"/>
</dbReference>
<gene>
    <name evidence="6" type="ORF">GQE98_03250</name>
</gene>
<keyword evidence="3" id="KW-0804">Transcription</keyword>
<dbReference type="CDD" id="cd00090">
    <property type="entry name" value="HTH_ARSR"/>
    <property type="match status" value="1"/>
</dbReference>
<dbReference type="InterPro" id="IPR036390">
    <property type="entry name" value="WH_DNA-bd_sf"/>
</dbReference>
<dbReference type="SUPFAM" id="SSF54909">
    <property type="entry name" value="Dimeric alpha+beta barrel"/>
    <property type="match status" value="1"/>
</dbReference>
<evidence type="ECO:0000256" key="1">
    <source>
        <dbReference type="ARBA" id="ARBA00023015"/>
    </source>
</evidence>
<evidence type="ECO:0000256" key="2">
    <source>
        <dbReference type="ARBA" id="ARBA00023125"/>
    </source>
</evidence>
<dbReference type="InterPro" id="IPR000485">
    <property type="entry name" value="AsnC-type_HTH_dom"/>
</dbReference>
<keyword evidence="2" id="KW-0238">DNA-binding</keyword>
<dbReference type="InterPro" id="IPR019888">
    <property type="entry name" value="Tscrpt_reg_AsnC-like"/>
</dbReference>
<evidence type="ECO:0000259" key="5">
    <source>
        <dbReference type="PROSITE" id="PS50956"/>
    </source>
</evidence>
<evidence type="ECO:0000313" key="6">
    <source>
        <dbReference type="EMBL" id="MZR29644.1"/>
    </source>
</evidence>
<dbReference type="InterPro" id="IPR019887">
    <property type="entry name" value="Tscrpt_reg_AsnC/Lrp_C"/>
</dbReference>
<sequence>MTKKTSATENTEKTSANKNGTAQQQSSQYNTDKLSRQILALLQENGRRSYTSIARELGVSESAVRSRVSHLEEHEHLRFIAVIDPVHIGYKCWAVLGITVVAGSSPHELALEFSKIPQAIWVSVIGGKFDLMVEVWAESSTELQEFLEEFCYSNKNIASVDTMVGMQIYKWGAPPL</sequence>
<evidence type="ECO:0000256" key="3">
    <source>
        <dbReference type="ARBA" id="ARBA00023163"/>
    </source>
</evidence>
<keyword evidence="1" id="KW-0805">Transcription regulation</keyword>
<comment type="caution">
    <text evidence="6">The sequence shown here is derived from an EMBL/GenBank/DDBJ whole genome shotgun (WGS) entry which is preliminary data.</text>
</comment>
<dbReference type="EMBL" id="WTUW01000001">
    <property type="protein sequence ID" value="MZR29644.1"/>
    <property type="molecule type" value="Genomic_DNA"/>
</dbReference>
<name>A0A6L8W5A9_9PROT</name>
<dbReference type="Gene3D" id="1.10.10.10">
    <property type="entry name" value="Winged helix-like DNA-binding domain superfamily/Winged helix DNA-binding domain"/>
    <property type="match status" value="1"/>
</dbReference>
<feature type="region of interest" description="Disordered" evidence="4">
    <location>
        <begin position="1"/>
        <end position="30"/>
    </location>
</feature>
<evidence type="ECO:0000313" key="7">
    <source>
        <dbReference type="Proteomes" id="UP000476030"/>
    </source>
</evidence>
<dbReference type="PANTHER" id="PTHR30154:SF34">
    <property type="entry name" value="TRANSCRIPTIONAL REGULATOR AZLB"/>
    <property type="match status" value="1"/>
</dbReference>
<dbReference type="InterPro" id="IPR011991">
    <property type="entry name" value="ArsR-like_HTH"/>
</dbReference>
<feature type="domain" description="HTH asnC-type" evidence="5">
    <location>
        <begin position="32"/>
        <end position="91"/>
    </location>
</feature>
<dbReference type="GO" id="GO:0005829">
    <property type="term" value="C:cytosol"/>
    <property type="evidence" value="ECO:0007669"/>
    <property type="project" value="TreeGrafter"/>
</dbReference>
<dbReference type="SUPFAM" id="SSF46785">
    <property type="entry name" value="Winged helix' DNA-binding domain"/>
    <property type="match status" value="1"/>
</dbReference>
<dbReference type="Proteomes" id="UP000476030">
    <property type="component" value="Unassembled WGS sequence"/>
</dbReference>
<dbReference type="RefSeq" id="WP_161314098.1">
    <property type="nucleotide sequence ID" value="NZ_WTUW01000001.1"/>
</dbReference>
<dbReference type="Gene3D" id="3.30.70.920">
    <property type="match status" value="1"/>
</dbReference>
<dbReference type="InterPro" id="IPR036388">
    <property type="entry name" value="WH-like_DNA-bd_sf"/>
</dbReference>
<protein>
    <submittedName>
        <fullName evidence="6">AsnC family transcriptional regulator</fullName>
    </submittedName>
</protein>